<dbReference type="PANTHER" id="PTHR43194">
    <property type="entry name" value="HYDROLASE ALPHA/BETA FOLD FAMILY"/>
    <property type="match status" value="1"/>
</dbReference>
<sequence length="324" mass="35310">MTSSAPTLPRPPTGLNHIPAPSPESFDAEFGGLLPAGATLRSSWGSTRYYACKPSSPPTGRKLILIHGGGTPALGLAPLALALAGKGENVVLYDTWGHGLSSTPLAPHTPALYHHQLLELLLHLEWTSAHILGFSLGGSIAAGFTATHPQAVESLVLVAPAGLWKKSDRSWYDAFIQDGGWGREWLAKRNIIDVIEGLDARPVDGWKERLKKGEVDPVAVQMWQRENHRGHVASVVAAFRDGCLFDLHETYRELAKSRLETLFVLGGEDGVFPMEMMKKELLESVQWKKGVKVVDGAGHEIVRSHVGKVVDIMEQFWGGEEARE</sequence>
<gene>
    <name evidence="3" type="ORF">LOCC1_G001627</name>
</gene>
<dbReference type="Gene3D" id="3.40.50.1820">
    <property type="entry name" value="alpha/beta hydrolase"/>
    <property type="match status" value="1"/>
</dbReference>
<feature type="region of interest" description="Disordered" evidence="1">
    <location>
        <begin position="1"/>
        <end position="21"/>
    </location>
</feature>
<name>A0A8H8S914_9HELO</name>
<evidence type="ECO:0000313" key="4">
    <source>
        <dbReference type="Proteomes" id="UP000443090"/>
    </source>
</evidence>
<dbReference type="SUPFAM" id="SSF53474">
    <property type="entry name" value="alpha/beta-Hydrolases"/>
    <property type="match status" value="1"/>
</dbReference>
<organism evidence="3 4">
    <name type="scientific">Lachnellula occidentalis</name>
    <dbReference type="NCBI Taxonomy" id="215460"/>
    <lineage>
        <taxon>Eukaryota</taxon>
        <taxon>Fungi</taxon>
        <taxon>Dikarya</taxon>
        <taxon>Ascomycota</taxon>
        <taxon>Pezizomycotina</taxon>
        <taxon>Leotiomycetes</taxon>
        <taxon>Helotiales</taxon>
        <taxon>Lachnaceae</taxon>
        <taxon>Lachnellula</taxon>
    </lineage>
</organism>
<evidence type="ECO:0000313" key="3">
    <source>
        <dbReference type="EMBL" id="TVY47921.1"/>
    </source>
</evidence>
<dbReference type="Proteomes" id="UP000443090">
    <property type="component" value="Unassembled WGS sequence"/>
</dbReference>
<dbReference type="PRINTS" id="PR00111">
    <property type="entry name" value="ABHYDROLASE"/>
</dbReference>
<accession>A0A8H8S914</accession>
<proteinExistence type="predicted"/>
<dbReference type="AlphaFoldDB" id="A0A8H8S914"/>
<feature type="domain" description="AB hydrolase-1" evidence="2">
    <location>
        <begin position="63"/>
        <end position="301"/>
    </location>
</feature>
<protein>
    <recommendedName>
        <fullName evidence="2">AB hydrolase-1 domain-containing protein</fullName>
    </recommendedName>
</protein>
<dbReference type="OrthoDB" id="408373at2759"/>
<evidence type="ECO:0000256" key="1">
    <source>
        <dbReference type="SAM" id="MobiDB-lite"/>
    </source>
</evidence>
<keyword evidence="4" id="KW-1185">Reference proteome</keyword>
<evidence type="ECO:0000259" key="2">
    <source>
        <dbReference type="Pfam" id="PF00561"/>
    </source>
</evidence>
<dbReference type="InterPro" id="IPR050228">
    <property type="entry name" value="Carboxylesterase_BioH"/>
</dbReference>
<dbReference type="Pfam" id="PF00561">
    <property type="entry name" value="Abhydrolase_1"/>
    <property type="match status" value="1"/>
</dbReference>
<dbReference type="InterPro" id="IPR029058">
    <property type="entry name" value="AB_hydrolase_fold"/>
</dbReference>
<dbReference type="InterPro" id="IPR000073">
    <property type="entry name" value="AB_hydrolase_1"/>
</dbReference>
<reference evidence="3 4" key="1">
    <citation type="submission" date="2018-05" db="EMBL/GenBank/DDBJ databases">
        <title>Genome sequencing and assembly of the regulated plant pathogen Lachnellula willkommii and related sister species for the development of diagnostic species identification markers.</title>
        <authorList>
            <person name="Giroux E."/>
            <person name="Bilodeau G."/>
        </authorList>
    </citation>
    <scope>NUCLEOTIDE SEQUENCE [LARGE SCALE GENOMIC DNA]</scope>
    <source>
        <strain evidence="3 4">CBS 160.35</strain>
    </source>
</reference>
<comment type="caution">
    <text evidence="3">The sequence shown here is derived from an EMBL/GenBank/DDBJ whole genome shotgun (WGS) entry which is preliminary data.</text>
</comment>
<dbReference type="EMBL" id="QGMI01000067">
    <property type="protein sequence ID" value="TVY47921.1"/>
    <property type="molecule type" value="Genomic_DNA"/>
</dbReference>
<dbReference type="PANTHER" id="PTHR43194:SF2">
    <property type="entry name" value="PEROXISOMAL MEMBRANE PROTEIN LPX1"/>
    <property type="match status" value="1"/>
</dbReference>